<sequence length="286" mass="33189">PLPLPIFGNRLQYHGHPATWAQKLQERYGDIDLVSKIFSPSTNNNFLVRITAREGLDEIGVTTRGLTFNRSVDSWMYNRKFFNQAISAPKFLKQSVEKTRELFAEMEGYWSDLGHDMTLDFSEWMNQFIMDISFVMITNKRAYSFVNYYNRISKGNSVKYPDSVLIESENFIKNIHSWLSALVFFMDTPKFLRNHVTSVKKQDNWLKAEVNRLNQSFLDIIRDRRQEISRIPTDVPLKPDFLTMLLTINTPRDITTNIADDRHTSPMTDEDVCGNLIEAIVAGVDT</sequence>
<dbReference type="InterPro" id="IPR036396">
    <property type="entry name" value="Cyt_P450_sf"/>
</dbReference>
<protein>
    <submittedName>
        <fullName evidence="1">18197_t:CDS:1</fullName>
    </submittedName>
</protein>
<gene>
    <name evidence="1" type="ORF">RFULGI_LOCUS17217</name>
</gene>
<evidence type="ECO:0000313" key="2">
    <source>
        <dbReference type="Proteomes" id="UP000789396"/>
    </source>
</evidence>
<dbReference type="OrthoDB" id="1470350at2759"/>
<dbReference type="SUPFAM" id="SSF48264">
    <property type="entry name" value="Cytochrome P450"/>
    <property type="match status" value="1"/>
</dbReference>
<dbReference type="GO" id="GO:0016705">
    <property type="term" value="F:oxidoreductase activity, acting on paired donors, with incorporation or reduction of molecular oxygen"/>
    <property type="evidence" value="ECO:0007669"/>
    <property type="project" value="InterPro"/>
</dbReference>
<keyword evidence="2" id="KW-1185">Reference proteome</keyword>
<feature type="non-terminal residue" evidence="1">
    <location>
        <position position="1"/>
    </location>
</feature>
<dbReference type="EMBL" id="CAJVPZ010066022">
    <property type="protein sequence ID" value="CAG8795793.1"/>
    <property type="molecule type" value="Genomic_DNA"/>
</dbReference>
<dbReference type="GO" id="GO:0004497">
    <property type="term" value="F:monooxygenase activity"/>
    <property type="evidence" value="ECO:0007669"/>
    <property type="project" value="InterPro"/>
</dbReference>
<organism evidence="1 2">
    <name type="scientific">Racocetra fulgida</name>
    <dbReference type="NCBI Taxonomy" id="60492"/>
    <lineage>
        <taxon>Eukaryota</taxon>
        <taxon>Fungi</taxon>
        <taxon>Fungi incertae sedis</taxon>
        <taxon>Mucoromycota</taxon>
        <taxon>Glomeromycotina</taxon>
        <taxon>Glomeromycetes</taxon>
        <taxon>Diversisporales</taxon>
        <taxon>Gigasporaceae</taxon>
        <taxon>Racocetra</taxon>
    </lineage>
</organism>
<name>A0A9N9P6V9_9GLOM</name>
<dbReference type="GO" id="GO:0020037">
    <property type="term" value="F:heme binding"/>
    <property type="evidence" value="ECO:0007669"/>
    <property type="project" value="InterPro"/>
</dbReference>
<dbReference type="Gene3D" id="1.10.630.10">
    <property type="entry name" value="Cytochrome P450"/>
    <property type="match status" value="1"/>
</dbReference>
<feature type="non-terminal residue" evidence="1">
    <location>
        <position position="286"/>
    </location>
</feature>
<dbReference type="Pfam" id="PF00067">
    <property type="entry name" value="p450"/>
    <property type="match status" value="1"/>
</dbReference>
<dbReference type="InterPro" id="IPR001128">
    <property type="entry name" value="Cyt_P450"/>
</dbReference>
<comment type="caution">
    <text evidence="1">The sequence shown here is derived from an EMBL/GenBank/DDBJ whole genome shotgun (WGS) entry which is preliminary data.</text>
</comment>
<reference evidence="1" key="1">
    <citation type="submission" date="2021-06" db="EMBL/GenBank/DDBJ databases">
        <authorList>
            <person name="Kallberg Y."/>
            <person name="Tangrot J."/>
            <person name="Rosling A."/>
        </authorList>
    </citation>
    <scope>NUCLEOTIDE SEQUENCE</scope>
    <source>
        <strain evidence="1">IN212</strain>
    </source>
</reference>
<dbReference type="GO" id="GO:0005506">
    <property type="term" value="F:iron ion binding"/>
    <property type="evidence" value="ECO:0007669"/>
    <property type="project" value="InterPro"/>
</dbReference>
<dbReference type="Proteomes" id="UP000789396">
    <property type="component" value="Unassembled WGS sequence"/>
</dbReference>
<evidence type="ECO:0000313" key="1">
    <source>
        <dbReference type="EMBL" id="CAG8795793.1"/>
    </source>
</evidence>
<dbReference type="AlphaFoldDB" id="A0A9N9P6V9"/>
<accession>A0A9N9P6V9</accession>
<proteinExistence type="predicted"/>